<reference evidence="1" key="1">
    <citation type="submission" date="2023-07" db="EMBL/GenBank/DDBJ databases">
        <title>Sorghum-associated microbial communities from plants grown in Nebraska, USA.</title>
        <authorList>
            <person name="Schachtman D."/>
        </authorList>
    </citation>
    <scope>NUCLEOTIDE SEQUENCE</scope>
    <source>
        <strain evidence="1">2697</strain>
    </source>
</reference>
<evidence type="ECO:0000313" key="2">
    <source>
        <dbReference type="Proteomes" id="UP001246858"/>
    </source>
</evidence>
<organism evidence="1 2">
    <name type="scientific">Pedobacter africanus</name>
    <dbReference type="NCBI Taxonomy" id="151894"/>
    <lineage>
        <taxon>Bacteria</taxon>
        <taxon>Pseudomonadati</taxon>
        <taxon>Bacteroidota</taxon>
        <taxon>Sphingobacteriia</taxon>
        <taxon>Sphingobacteriales</taxon>
        <taxon>Sphingobacteriaceae</taxon>
        <taxon>Pedobacter</taxon>
    </lineage>
</organism>
<name>A0ACC6KTW4_9SPHI</name>
<accession>A0ACC6KTW4</accession>
<proteinExistence type="predicted"/>
<dbReference type="EMBL" id="JAVDTF010000001">
    <property type="protein sequence ID" value="MDR6782676.1"/>
    <property type="molecule type" value="Genomic_DNA"/>
</dbReference>
<sequence>MIELVYFDRNAVSEAYQVIQFRAGESWRIARDGELLGSVEKLNGVWRVREGSELAEELIGNIGRLIDAQHFNKLPNDIKIHWPGQVQEVIPSGDEEYLVITKPEIDFERFVKIFTAYIPHLLKDEWPVLFKLYDAGMNQDWEVSARAIRK</sequence>
<comment type="caution">
    <text evidence="1">The sequence shown here is derived from an EMBL/GenBank/DDBJ whole genome shotgun (WGS) entry which is preliminary data.</text>
</comment>
<protein>
    <submittedName>
        <fullName evidence="1">Uncharacterized protein</fullName>
    </submittedName>
</protein>
<evidence type="ECO:0000313" key="1">
    <source>
        <dbReference type="EMBL" id="MDR6782676.1"/>
    </source>
</evidence>
<dbReference type="Proteomes" id="UP001246858">
    <property type="component" value="Unassembled WGS sequence"/>
</dbReference>
<keyword evidence="2" id="KW-1185">Reference proteome</keyword>
<gene>
    <name evidence="1" type="ORF">J2X78_001228</name>
</gene>